<keyword evidence="3 9" id="KW-0732">Signal</keyword>
<dbReference type="InterPro" id="IPR007110">
    <property type="entry name" value="Ig-like_dom"/>
</dbReference>
<evidence type="ECO:0000313" key="12">
    <source>
        <dbReference type="RefSeq" id="XP_028285039.1"/>
    </source>
</evidence>
<evidence type="ECO:0000313" key="11">
    <source>
        <dbReference type="Proteomes" id="UP000515145"/>
    </source>
</evidence>
<dbReference type="RefSeq" id="XP_028285039.1">
    <property type="nucleotide sequence ID" value="XM_028429238.1"/>
</dbReference>
<dbReference type="SMART" id="SM00406">
    <property type="entry name" value="IGv"/>
    <property type="match status" value="2"/>
</dbReference>
<evidence type="ECO:0000256" key="1">
    <source>
        <dbReference type="ARBA" id="ARBA00004236"/>
    </source>
</evidence>
<dbReference type="Proteomes" id="UP000515145">
    <property type="component" value="Chromosome 18"/>
</dbReference>
<name>A0A6P7K6X0_9TELE</name>
<dbReference type="Pfam" id="PF07686">
    <property type="entry name" value="V-set"/>
    <property type="match status" value="2"/>
</dbReference>
<keyword evidence="5 8" id="KW-0472">Membrane</keyword>
<keyword evidence="11" id="KW-1185">Reference proteome</keyword>
<dbReference type="GO" id="GO:0009617">
    <property type="term" value="P:response to bacterium"/>
    <property type="evidence" value="ECO:0007669"/>
    <property type="project" value="TreeGrafter"/>
</dbReference>
<evidence type="ECO:0000256" key="4">
    <source>
        <dbReference type="ARBA" id="ARBA00022859"/>
    </source>
</evidence>
<dbReference type="InterPro" id="IPR013783">
    <property type="entry name" value="Ig-like_fold"/>
</dbReference>
<dbReference type="AlphaFoldDB" id="A0A6P7K6X0"/>
<feature type="signal peptide" evidence="9">
    <location>
        <begin position="1"/>
        <end position="20"/>
    </location>
</feature>
<keyword evidence="8" id="KW-0812">Transmembrane</keyword>
<evidence type="ECO:0000256" key="6">
    <source>
        <dbReference type="ARBA" id="ARBA00023157"/>
    </source>
</evidence>
<dbReference type="InterPro" id="IPR013106">
    <property type="entry name" value="Ig_V-set"/>
</dbReference>
<organism evidence="11 12">
    <name type="scientific">Parambassis ranga</name>
    <name type="common">Indian glassy fish</name>
    <dbReference type="NCBI Taxonomy" id="210632"/>
    <lineage>
        <taxon>Eukaryota</taxon>
        <taxon>Metazoa</taxon>
        <taxon>Chordata</taxon>
        <taxon>Craniata</taxon>
        <taxon>Vertebrata</taxon>
        <taxon>Euteleostomi</taxon>
        <taxon>Actinopterygii</taxon>
        <taxon>Neopterygii</taxon>
        <taxon>Teleostei</taxon>
        <taxon>Neoteleostei</taxon>
        <taxon>Acanthomorphata</taxon>
        <taxon>Ovalentaria</taxon>
        <taxon>Ambassidae</taxon>
        <taxon>Parambassis</taxon>
    </lineage>
</organism>
<evidence type="ECO:0000256" key="5">
    <source>
        <dbReference type="ARBA" id="ARBA00023136"/>
    </source>
</evidence>
<dbReference type="GeneID" id="114450837"/>
<feature type="domain" description="Ig-like" evidence="10">
    <location>
        <begin position="149"/>
        <end position="260"/>
    </location>
</feature>
<dbReference type="PANTHER" id="PTHR19433">
    <property type="entry name" value="T-CELL RECEPTOR ALPHA CHAIN V REGION-RELATED"/>
    <property type="match status" value="1"/>
</dbReference>
<dbReference type="InterPro" id="IPR003599">
    <property type="entry name" value="Ig_sub"/>
</dbReference>
<keyword evidence="6" id="KW-1015">Disulfide bond</keyword>
<dbReference type="Gene3D" id="2.60.40.10">
    <property type="entry name" value="Immunoglobulins"/>
    <property type="match status" value="2"/>
</dbReference>
<evidence type="ECO:0000256" key="9">
    <source>
        <dbReference type="SAM" id="SignalP"/>
    </source>
</evidence>
<dbReference type="OrthoDB" id="6370831at2759"/>
<reference evidence="12" key="1">
    <citation type="submission" date="2025-08" db="UniProtKB">
        <authorList>
            <consortium name="RefSeq"/>
        </authorList>
    </citation>
    <scope>IDENTIFICATION</scope>
</reference>
<gene>
    <name evidence="12" type="primary">LOC114450837</name>
</gene>
<dbReference type="GO" id="GO:0002376">
    <property type="term" value="P:immune system process"/>
    <property type="evidence" value="ECO:0007669"/>
    <property type="project" value="UniProtKB-KW"/>
</dbReference>
<protein>
    <submittedName>
        <fullName evidence="12">Uncharacterized protein LOC114450837</fullName>
    </submittedName>
</protein>
<evidence type="ECO:0000259" key="10">
    <source>
        <dbReference type="PROSITE" id="PS50835"/>
    </source>
</evidence>
<dbReference type="SUPFAM" id="SSF48726">
    <property type="entry name" value="Immunoglobulin"/>
    <property type="match status" value="2"/>
</dbReference>
<keyword evidence="4" id="KW-0391">Immunity</keyword>
<dbReference type="InParanoid" id="A0A6P7K6X0"/>
<keyword evidence="8" id="KW-1133">Transmembrane helix</keyword>
<keyword evidence="2" id="KW-1003">Cell membrane</keyword>
<accession>A0A6P7K6X0</accession>
<evidence type="ECO:0000256" key="2">
    <source>
        <dbReference type="ARBA" id="ARBA00022475"/>
    </source>
</evidence>
<dbReference type="PROSITE" id="PS50835">
    <property type="entry name" value="IG_LIKE"/>
    <property type="match status" value="2"/>
</dbReference>
<evidence type="ECO:0000256" key="3">
    <source>
        <dbReference type="ARBA" id="ARBA00022729"/>
    </source>
</evidence>
<dbReference type="SMART" id="SM00408">
    <property type="entry name" value="IGc2"/>
    <property type="match status" value="1"/>
</dbReference>
<evidence type="ECO:0000256" key="7">
    <source>
        <dbReference type="ARBA" id="ARBA00023180"/>
    </source>
</evidence>
<dbReference type="InterPro" id="IPR003598">
    <property type="entry name" value="Ig_sub2"/>
</dbReference>
<keyword evidence="7" id="KW-0325">Glycoprotein</keyword>
<evidence type="ECO:0000256" key="8">
    <source>
        <dbReference type="SAM" id="Phobius"/>
    </source>
</evidence>
<feature type="transmembrane region" description="Helical" evidence="8">
    <location>
        <begin position="261"/>
        <end position="286"/>
    </location>
</feature>
<dbReference type="InterPro" id="IPR052051">
    <property type="entry name" value="TCR_complex_component"/>
</dbReference>
<dbReference type="GO" id="GO:0005886">
    <property type="term" value="C:plasma membrane"/>
    <property type="evidence" value="ECO:0007669"/>
    <property type="project" value="UniProtKB-SubCell"/>
</dbReference>
<dbReference type="InterPro" id="IPR036179">
    <property type="entry name" value="Ig-like_dom_sf"/>
</dbReference>
<dbReference type="SMART" id="SM00409">
    <property type="entry name" value="IG"/>
    <property type="match status" value="2"/>
</dbReference>
<proteinExistence type="predicted"/>
<feature type="domain" description="Ig-like" evidence="10">
    <location>
        <begin position="5"/>
        <end position="139"/>
    </location>
</feature>
<comment type="subcellular location">
    <subcellularLocation>
        <location evidence="1">Cell membrane</location>
    </subcellularLocation>
</comment>
<feature type="chain" id="PRO_5028213929" evidence="9">
    <location>
        <begin position="21"/>
        <end position="348"/>
    </location>
</feature>
<sequence>MLTSPKFVFYVMCLFLGKLAQKTCQSSSVHLTRKTGFISANVGENVTLRCFYDTQLVARYFWYKQTLGQKPKLISKFYVYDKNATFLDEYKNNPRFSLDTGNGKNHLMISDLQFSDSATYYCASSFSVSFEFREGVTVSIKGSGLNLKPSVSLSVSESFQPGGSVTLNCTVHSETCDGEHSVYWFRHSEESRPGLIYTHGGKNGQCERKVDTQTHTCVYSLPLRNLNPLHNGTYYCAVASCGHIVFGSGNKLDIQDKEVSLVLVCFLSSALAFTTILTLLLGSFLYTISKRNSQCAESRTRLSASSTTNAQGCEENVHYAALSVTKANRSRRHREDTEDKCVYSSVKN</sequence>
<dbReference type="PANTHER" id="PTHR19433:SF127">
    <property type="entry name" value="NITR9"/>
    <property type="match status" value="1"/>
</dbReference>